<dbReference type="Gene3D" id="2.60.40.2440">
    <property type="entry name" value="Carbohydrate binding type-21 domain"/>
    <property type="match status" value="1"/>
</dbReference>
<evidence type="ECO:0000259" key="1">
    <source>
        <dbReference type="PROSITE" id="PS51159"/>
    </source>
</evidence>
<reference evidence="2 3" key="1">
    <citation type="submission" date="2019-09" db="EMBL/GenBank/DDBJ databases">
        <title>Bird 10,000 Genomes (B10K) Project - Family phase.</title>
        <authorList>
            <person name="Zhang G."/>
        </authorList>
    </citation>
    <scope>NUCLEOTIDE SEQUENCE [LARGE SCALE GENOMIC DNA]</scope>
    <source>
        <strain evidence="2">B10K-DU-011-47</strain>
        <tissue evidence="2">Mixed tissue sample</tissue>
    </source>
</reference>
<dbReference type="InterPro" id="IPR050782">
    <property type="entry name" value="PP1_regulatory_subunit_3"/>
</dbReference>
<comment type="caution">
    <text evidence="2">The sequence shown here is derived from an EMBL/GenBank/DDBJ whole genome shotgun (WGS) entry which is preliminary data.</text>
</comment>
<dbReference type="GO" id="GO:0008157">
    <property type="term" value="F:protein phosphatase 1 binding"/>
    <property type="evidence" value="ECO:0007669"/>
    <property type="project" value="TreeGrafter"/>
</dbReference>
<dbReference type="GO" id="GO:0005979">
    <property type="term" value="P:regulation of glycogen biosynthetic process"/>
    <property type="evidence" value="ECO:0007669"/>
    <property type="project" value="TreeGrafter"/>
</dbReference>
<dbReference type="GO" id="GO:0000164">
    <property type="term" value="C:protein phosphatase type 1 complex"/>
    <property type="evidence" value="ECO:0007669"/>
    <property type="project" value="TreeGrafter"/>
</dbReference>
<keyword evidence="3" id="KW-1185">Reference proteome</keyword>
<dbReference type="GO" id="GO:2001069">
    <property type="term" value="F:glycogen binding"/>
    <property type="evidence" value="ECO:0007669"/>
    <property type="project" value="TreeGrafter"/>
</dbReference>
<accession>A0A7L3FYD0</accession>
<sequence length="111" mass="12198">LRGAVRVLNLAYEKAVSVRYTLNRWASCAEVAAAYQSAGPADGLTDRFVFLLPLGAGAEAGLEFAIRYRVAGAEYWDNNEGANYRLRGRQRVPPVTGLPQDPDSTAWIHFI</sequence>
<dbReference type="Pfam" id="PF03370">
    <property type="entry name" value="CBM_21"/>
    <property type="match status" value="1"/>
</dbReference>
<name>A0A7L3FYD0_9GRUI</name>
<dbReference type="InterPro" id="IPR005036">
    <property type="entry name" value="CBM21_dom"/>
</dbReference>
<protein>
    <submittedName>
        <fullName evidence="2">PPR3E phosphatase</fullName>
    </submittedName>
</protein>
<evidence type="ECO:0000313" key="2">
    <source>
        <dbReference type="EMBL" id="NXT85168.1"/>
    </source>
</evidence>
<feature type="domain" description="CBM21" evidence="1">
    <location>
        <begin position="1"/>
        <end position="87"/>
    </location>
</feature>
<proteinExistence type="predicted"/>
<dbReference type="EMBL" id="VZTU01032511">
    <property type="protein sequence ID" value="NXT85168.1"/>
    <property type="molecule type" value="Genomic_DNA"/>
</dbReference>
<evidence type="ECO:0000313" key="3">
    <source>
        <dbReference type="Proteomes" id="UP000557426"/>
    </source>
</evidence>
<dbReference type="PANTHER" id="PTHR12307">
    <property type="entry name" value="PROTEIN PHOSPHATASE 1 REGULATORY SUBUNIT"/>
    <property type="match status" value="1"/>
</dbReference>
<organism evidence="2 3">
    <name type="scientific">Zapornia atra</name>
    <name type="common">Henderson crake</name>
    <dbReference type="NCBI Taxonomy" id="2585822"/>
    <lineage>
        <taxon>Eukaryota</taxon>
        <taxon>Metazoa</taxon>
        <taxon>Chordata</taxon>
        <taxon>Craniata</taxon>
        <taxon>Vertebrata</taxon>
        <taxon>Euteleostomi</taxon>
        <taxon>Archelosauria</taxon>
        <taxon>Archosauria</taxon>
        <taxon>Dinosauria</taxon>
        <taxon>Saurischia</taxon>
        <taxon>Theropoda</taxon>
        <taxon>Coelurosauria</taxon>
        <taxon>Aves</taxon>
        <taxon>Neognathae</taxon>
        <taxon>Neoaves</taxon>
        <taxon>Gruiformes</taxon>
        <taxon>Rallidae</taxon>
        <taxon>Zapornia</taxon>
    </lineage>
</organism>
<dbReference type="PROSITE" id="PS51159">
    <property type="entry name" value="CBM21"/>
    <property type="match status" value="1"/>
</dbReference>
<feature type="non-terminal residue" evidence="2">
    <location>
        <position position="111"/>
    </location>
</feature>
<dbReference type="PANTHER" id="PTHR12307:SF55">
    <property type="entry name" value="PROTEIN PHOSPHATASE 1 REGULATORY SUBUNIT 3E"/>
    <property type="match status" value="1"/>
</dbReference>
<dbReference type="AlphaFoldDB" id="A0A7L3FYD0"/>
<dbReference type="Proteomes" id="UP000557426">
    <property type="component" value="Unassembled WGS sequence"/>
</dbReference>
<feature type="non-terminal residue" evidence="2">
    <location>
        <position position="1"/>
    </location>
</feature>
<gene>
    <name evidence="2" type="primary">Ppp1r3e</name>
    <name evidence="2" type="ORF">ZAPATR_R14448</name>
</gene>
<dbReference type="InterPro" id="IPR038175">
    <property type="entry name" value="CBM21_dom_sf"/>
</dbReference>